<dbReference type="EnsemblMetazoa" id="GBRI018094-RA">
    <property type="protein sequence ID" value="GBRI018094-PA"/>
    <property type="gene ID" value="GBRI018094"/>
</dbReference>
<organism evidence="2 3">
    <name type="scientific">Glossina brevipalpis</name>
    <dbReference type="NCBI Taxonomy" id="37001"/>
    <lineage>
        <taxon>Eukaryota</taxon>
        <taxon>Metazoa</taxon>
        <taxon>Ecdysozoa</taxon>
        <taxon>Arthropoda</taxon>
        <taxon>Hexapoda</taxon>
        <taxon>Insecta</taxon>
        <taxon>Pterygota</taxon>
        <taxon>Neoptera</taxon>
        <taxon>Endopterygota</taxon>
        <taxon>Diptera</taxon>
        <taxon>Brachycera</taxon>
        <taxon>Muscomorpha</taxon>
        <taxon>Hippoboscoidea</taxon>
        <taxon>Glossinidae</taxon>
        <taxon>Glossina</taxon>
    </lineage>
</organism>
<name>A0A1A9WFR5_9MUSC</name>
<dbReference type="VEuPathDB" id="VectorBase:GBRI018094"/>
<feature type="transmembrane region" description="Helical" evidence="1">
    <location>
        <begin position="63"/>
        <end position="84"/>
    </location>
</feature>
<accession>A0A1A9WFR5</accession>
<evidence type="ECO:0000313" key="3">
    <source>
        <dbReference type="Proteomes" id="UP000091820"/>
    </source>
</evidence>
<reference evidence="3" key="1">
    <citation type="submission" date="2014-03" db="EMBL/GenBank/DDBJ databases">
        <authorList>
            <person name="Aksoy S."/>
            <person name="Warren W."/>
            <person name="Wilson R.K."/>
        </authorList>
    </citation>
    <scope>NUCLEOTIDE SEQUENCE [LARGE SCALE GENOMIC DNA]</scope>
    <source>
        <strain evidence="3">IAEA</strain>
    </source>
</reference>
<proteinExistence type="predicted"/>
<keyword evidence="1" id="KW-0472">Membrane</keyword>
<evidence type="ECO:0000256" key="1">
    <source>
        <dbReference type="SAM" id="Phobius"/>
    </source>
</evidence>
<keyword evidence="1" id="KW-1133">Transmembrane helix</keyword>
<protein>
    <submittedName>
        <fullName evidence="2">Uncharacterized protein</fullName>
    </submittedName>
</protein>
<evidence type="ECO:0000313" key="2">
    <source>
        <dbReference type="EnsemblMetazoa" id="GBRI018094-PA"/>
    </source>
</evidence>
<sequence length="112" mass="12578">MAFSIGEDKLEINLYVNKSIRAAGTSGRHGMSKSLLIYRTNCAFYGDTLSQMTRMVYGKQLGLIGWLFSVYKTGVVCCVHMYAVKSRADLLKCRMLVFLYLGLAPKNKENAH</sequence>
<keyword evidence="3" id="KW-1185">Reference proteome</keyword>
<dbReference type="Proteomes" id="UP000091820">
    <property type="component" value="Unassembled WGS sequence"/>
</dbReference>
<keyword evidence="1" id="KW-0812">Transmembrane</keyword>
<reference evidence="2" key="2">
    <citation type="submission" date="2020-05" db="UniProtKB">
        <authorList>
            <consortium name="EnsemblMetazoa"/>
        </authorList>
    </citation>
    <scope>IDENTIFICATION</scope>
    <source>
        <strain evidence="2">IAEA</strain>
    </source>
</reference>
<dbReference type="AlphaFoldDB" id="A0A1A9WFR5"/>